<accession>A0A840V8W2</accession>
<dbReference type="Proteomes" id="UP000553706">
    <property type="component" value="Unassembled WGS sequence"/>
</dbReference>
<reference evidence="1 2" key="1">
    <citation type="submission" date="2020-08" db="EMBL/GenBank/DDBJ databases">
        <title>Genomic Encyclopedia of Type Strains, Phase IV (KMG-IV): sequencing the most valuable type-strain genomes for metagenomic binning, comparative biology and taxonomic classification.</title>
        <authorList>
            <person name="Goeker M."/>
        </authorList>
    </citation>
    <scope>NUCLEOTIDE SEQUENCE [LARGE SCALE GENOMIC DNA]</scope>
    <source>
        <strain evidence="1 2">DSM 27026</strain>
    </source>
</reference>
<evidence type="ECO:0000313" key="1">
    <source>
        <dbReference type="EMBL" id="MBB5372186.1"/>
    </source>
</evidence>
<proteinExistence type="predicted"/>
<name>A0A840V8W2_9PROT</name>
<keyword evidence="2" id="KW-1185">Reference proteome</keyword>
<comment type="caution">
    <text evidence="1">The sequence shown here is derived from an EMBL/GenBank/DDBJ whole genome shotgun (WGS) entry which is preliminary data.</text>
</comment>
<sequence>MRRCLTPPYSVSAVLAEYAYPSTQFYGGRHVTCSPLSGVETLNLPEPWARCEFTRSPHSGRLTVPLAEGIREKGIQEFTWKLHLPQREHKA</sequence>
<dbReference type="Gene3D" id="3.30.360.10">
    <property type="entry name" value="Dihydrodipicolinate Reductase, domain 2"/>
    <property type="match status" value="1"/>
</dbReference>
<gene>
    <name evidence="1" type="ORF">HNP71_000410</name>
</gene>
<protein>
    <submittedName>
        <fullName evidence="1">Uncharacterized protein</fullName>
    </submittedName>
</protein>
<dbReference type="RefSeq" id="WP_183265173.1">
    <property type="nucleotide sequence ID" value="NZ_JACHFJ010000001.1"/>
</dbReference>
<organism evidence="1 2">
    <name type="scientific">Acidocella aromatica</name>
    <dbReference type="NCBI Taxonomy" id="1303579"/>
    <lineage>
        <taxon>Bacteria</taxon>
        <taxon>Pseudomonadati</taxon>
        <taxon>Pseudomonadota</taxon>
        <taxon>Alphaproteobacteria</taxon>
        <taxon>Acetobacterales</taxon>
        <taxon>Acidocellaceae</taxon>
        <taxon>Acidocella</taxon>
    </lineage>
</organism>
<evidence type="ECO:0000313" key="2">
    <source>
        <dbReference type="Proteomes" id="UP000553706"/>
    </source>
</evidence>
<dbReference type="AlphaFoldDB" id="A0A840V8W2"/>
<dbReference type="EMBL" id="JACHFJ010000001">
    <property type="protein sequence ID" value="MBB5372186.1"/>
    <property type="molecule type" value="Genomic_DNA"/>
</dbReference>